<keyword evidence="3" id="KW-1185">Reference proteome</keyword>
<reference evidence="2 3" key="1">
    <citation type="journal article" date="2020" name="bioRxiv">
        <title>Whole genome comparisons of ergot fungi reveals the divergence and evolution of species within the genus Claviceps are the result of varying mechanisms driving genome evolution and host range expansion.</title>
        <authorList>
            <person name="Wyka S.A."/>
            <person name="Mondo S.J."/>
            <person name="Liu M."/>
            <person name="Dettman J."/>
            <person name="Nalam V."/>
            <person name="Broders K.D."/>
        </authorList>
    </citation>
    <scope>NUCLEOTIDE SEQUENCE [LARGE SCALE GENOMIC DNA]</scope>
    <source>
        <strain evidence="2 3">LM576</strain>
    </source>
</reference>
<protein>
    <recommendedName>
        <fullName evidence="4">BTB domain-containing protein</fullName>
    </recommendedName>
</protein>
<proteinExistence type="predicted"/>
<evidence type="ECO:0008006" key="4">
    <source>
        <dbReference type="Google" id="ProtNLM"/>
    </source>
</evidence>
<organism evidence="2 3">
    <name type="scientific">Claviceps humidiphila</name>
    <dbReference type="NCBI Taxonomy" id="1294629"/>
    <lineage>
        <taxon>Eukaryota</taxon>
        <taxon>Fungi</taxon>
        <taxon>Dikarya</taxon>
        <taxon>Ascomycota</taxon>
        <taxon>Pezizomycotina</taxon>
        <taxon>Sordariomycetes</taxon>
        <taxon>Hypocreomycetidae</taxon>
        <taxon>Hypocreales</taxon>
        <taxon>Clavicipitaceae</taxon>
        <taxon>Claviceps</taxon>
    </lineage>
</organism>
<evidence type="ECO:0000256" key="1">
    <source>
        <dbReference type="SAM" id="MobiDB-lite"/>
    </source>
</evidence>
<feature type="compositionally biased region" description="Basic and acidic residues" evidence="1">
    <location>
        <begin position="29"/>
        <end position="41"/>
    </location>
</feature>
<dbReference type="InterPro" id="IPR011333">
    <property type="entry name" value="SKP1/BTB/POZ_sf"/>
</dbReference>
<accession>A0A9P7TUS2</accession>
<dbReference type="AlphaFoldDB" id="A0A9P7TUS2"/>
<name>A0A9P7TUS2_9HYPO</name>
<dbReference type="Gene3D" id="3.30.710.10">
    <property type="entry name" value="Potassium Channel Kv1.1, Chain A"/>
    <property type="match status" value="1"/>
</dbReference>
<feature type="region of interest" description="Disordered" evidence="1">
    <location>
        <begin position="21"/>
        <end position="41"/>
    </location>
</feature>
<dbReference type="Proteomes" id="UP000732380">
    <property type="component" value="Unassembled WGS sequence"/>
</dbReference>
<evidence type="ECO:0000313" key="3">
    <source>
        <dbReference type="Proteomes" id="UP000732380"/>
    </source>
</evidence>
<gene>
    <name evidence="2" type="ORF">E4U13_002027</name>
</gene>
<sequence length="391" mass="44959">MERSRFELDPEGDTILVLRHPKTEQPVWEPKDERGKQERRNHLFRQRLFGSIVMSDSDIESEHFDDENTHAPSPEPIAPKIESSVPRDSEEAHDDNGELEEIHFRLSSRHLALASPVFKKMLNGSWKESARALDRSKNGSGKARAPLQLGFDSQVRFELTAQDWDDEVFLILMNIIHGRNALVPLSSDLTTLVKMSVLVDYYQCQEVTQVIVGLWIDRLSDKLPRSYHPECVIWMFVSWVFSRGKIFEKMTKVAIRTSVGGLGIIHLPLPPMLLTFMEQKRDQFVDKIFKMLGDLVKDLCQNRCGCRIKKCSNLLLGALMSGINRIELFQEYSAEEVRNKLLSLADLDHYPYPCTLRQFFEPAIQPLWEALGGLKLEEYKGAQKRKFADVS</sequence>
<comment type="caution">
    <text evidence="2">The sequence shown here is derived from an EMBL/GenBank/DDBJ whole genome shotgun (WGS) entry which is preliminary data.</text>
</comment>
<evidence type="ECO:0000313" key="2">
    <source>
        <dbReference type="EMBL" id="KAG6116221.1"/>
    </source>
</evidence>
<feature type="compositionally biased region" description="Basic and acidic residues" evidence="1">
    <location>
        <begin position="85"/>
        <end position="95"/>
    </location>
</feature>
<dbReference type="EMBL" id="SRQM01000185">
    <property type="protein sequence ID" value="KAG6116221.1"/>
    <property type="molecule type" value="Genomic_DNA"/>
</dbReference>
<feature type="region of interest" description="Disordered" evidence="1">
    <location>
        <begin position="63"/>
        <end position="95"/>
    </location>
</feature>